<gene>
    <name evidence="1" type="ORF">AUK40_02665</name>
</gene>
<evidence type="ECO:0000313" key="2">
    <source>
        <dbReference type="Proteomes" id="UP000183245"/>
    </source>
</evidence>
<organism evidence="1 2">
    <name type="scientific">Candidatus Wirthbacteria bacterium CG2_30_54_11</name>
    <dbReference type="NCBI Taxonomy" id="1817892"/>
    <lineage>
        <taxon>Bacteria</taxon>
        <taxon>Candidatus Wirthbacteria</taxon>
    </lineage>
</organism>
<dbReference type="InterPro" id="IPR025455">
    <property type="entry name" value="DUF4276"/>
</dbReference>
<accession>A0A1J5IX59</accession>
<dbReference type="AlphaFoldDB" id="A0A1J5IX59"/>
<reference evidence="1" key="1">
    <citation type="journal article" date="2016" name="Environ. Microbiol.">
        <title>Genomic resolution of a cold subsurface aquifer community provides metabolic insights for novel microbes adapted to high CO concentrations.</title>
        <authorList>
            <person name="Probst A.J."/>
            <person name="Castelle C.J."/>
            <person name="Singh A."/>
            <person name="Brown C.T."/>
            <person name="Anantharaman K."/>
            <person name="Sharon I."/>
            <person name="Hug L.A."/>
            <person name="Burstein D."/>
            <person name="Emerson J.B."/>
            <person name="Thomas B.C."/>
            <person name="Banfield J.F."/>
        </authorList>
    </citation>
    <scope>NUCLEOTIDE SEQUENCE [LARGE SCALE GENOMIC DNA]</scope>
    <source>
        <strain evidence="1">CG2_30_54_11</strain>
    </source>
</reference>
<name>A0A1J5IX59_9BACT</name>
<dbReference type="STRING" id="1817892.AUK40_02665"/>
<dbReference type="Proteomes" id="UP000183245">
    <property type="component" value="Unassembled WGS sequence"/>
</dbReference>
<dbReference type="Pfam" id="PF14103">
    <property type="entry name" value="DUF4276"/>
    <property type="match status" value="1"/>
</dbReference>
<evidence type="ECO:0000313" key="1">
    <source>
        <dbReference type="EMBL" id="OIP97751.1"/>
    </source>
</evidence>
<dbReference type="EMBL" id="MNZT01000048">
    <property type="protein sequence ID" value="OIP97751.1"/>
    <property type="molecule type" value="Genomic_DNA"/>
</dbReference>
<protein>
    <recommendedName>
        <fullName evidence="3">DUF4276 family protein</fullName>
    </recommendedName>
</protein>
<evidence type="ECO:0008006" key="3">
    <source>
        <dbReference type="Google" id="ProtNLM"/>
    </source>
</evidence>
<comment type="caution">
    <text evidence="1">The sequence shown here is derived from an EMBL/GenBank/DDBJ whole genome shotgun (WGS) entry which is preliminary data.</text>
</comment>
<proteinExistence type="predicted"/>
<sequence>MTPVKISPIVTGHGEIQALPLLIRRIALEVNSGYVPMVLKPQRISESTLILNYELEKAVENAANRLAGSGGIVILLDCDTKDWCPAQKGPEFLKRAQQTRKDIPVSVILAKMEFESWFLASAESLRNKRNLNSDFVCPPNSEELRGAKEYLEKYLAPGKAYSPTIDQPALAQVFDLQLARSRSNSFDKCYRDIFNMLKQLREHTQ</sequence>